<organism evidence="2">
    <name type="scientific">Pseudomonas aeruginosa</name>
    <dbReference type="NCBI Taxonomy" id="287"/>
    <lineage>
        <taxon>Bacteria</taxon>
        <taxon>Pseudomonadati</taxon>
        <taxon>Pseudomonadota</taxon>
        <taxon>Gammaproteobacteria</taxon>
        <taxon>Pseudomonadales</taxon>
        <taxon>Pseudomonadaceae</taxon>
        <taxon>Pseudomonas</taxon>
    </lineage>
</organism>
<geneLocation type="plasmid" evidence="2">
    <name>pSE5369-VIM</name>
</geneLocation>
<name>A0A7S6C8B1_PSEAI</name>
<protein>
    <submittedName>
        <fullName evidence="2">Uncharacterized protein</fullName>
    </submittedName>
</protein>
<evidence type="ECO:0000313" key="2">
    <source>
        <dbReference type="EMBL" id="QLG05377.1"/>
    </source>
</evidence>
<sequence length="163" mass="17867">MRASCFLASTKCPVLAHMSSGEDSHIESKPPSQETSAMKHTPAHIAIQAPEYKAVKQVIAVNLVAHGWTAASQLDMDICCLVASQDYETAVGIKTATLSLEPRSEGFQLVGNYQSEGNNVLSTTWLNIPSGMTSEQIAEKVPEFLEKVDREVNRSYARRLFLL</sequence>
<reference evidence="2" key="1">
    <citation type="submission" date="2019-12" db="EMBL/GenBank/DDBJ databases">
        <title>Compelete sequence of pSE5369-VIM.</title>
        <authorList>
            <person name="Zhou D."/>
        </authorList>
    </citation>
    <scope>NUCLEOTIDE SEQUENCE</scope>
    <source>
        <strain evidence="2">SE5369</strain>
        <plasmid evidence="2">pSE5369-VIM</plasmid>
    </source>
</reference>
<evidence type="ECO:0000256" key="1">
    <source>
        <dbReference type="SAM" id="MobiDB-lite"/>
    </source>
</evidence>
<dbReference type="AlphaFoldDB" id="A0A7S6C8B1"/>
<feature type="region of interest" description="Disordered" evidence="1">
    <location>
        <begin position="19"/>
        <end position="40"/>
    </location>
</feature>
<proteinExistence type="predicted"/>
<dbReference type="EMBL" id="MN894888">
    <property type="protein sequence ID" value="QLG05377.1"/>
    <property type="molecule type" value="Genomic_DNA"/>
</dbReference>
<keyword evidence="2" id="KW-0614">Plasmid</keyword>
<accession>A0A7S6C8B1</accession>